<comment type="cofactor">
    <cofactor evidence="12">
        <name>Mg(2+)</name>
        <dbReference type="ChEBI" id="CHEBI:18420"/>
    </cofactor>
    <text evidence="12">Binds a second Mg(2+) ion via substrate during catalysis.</text>
</comment>
<dbReference type="InterPro" id="IPR020809">
    <property type="entry name" value="Enolase_CS"/>
</dbReference>
<evidence type="ECO:0000259" key="17">
    <source>
        <dbReference type="SMART" id="SM01192"/>
    </source>
</evidence>
<feature type="binding site" evidence="12 15">
    <location>
        <position position="290"/>
    </location>
    <ligand>
        <name>Mg(2+)</name>
        <dbReference type="ChEBI" id="CHEBI:18420"/>
    </ligand>
</feature>
<evidence type="ECO:0000256" key="6">
    <source>
        <dbReference type="ARBA" id="ARBA00022525"/>
    </source>
</evidence>
<sequence>MWLTEKPNKRPLATVGRFTLPTVFRPEPKKRTPASARQRPDNKGTETPMSAIVDIIAREILDSRGNPTVEVDVELASGARGRAAVPSGASTGAHEAVELRDGDPKRFGGKGVLKAVENIENEILPTLQGAESADQIDIDNAMIDLDGTPNKSRMGANAILGVSLAIAKATAAELHVPLYRYIGGVFAHVLPVPMMNIVNGGEHADNPIDIQEFMVQPVGAPTVADAIRWGSEIFAQLKKALSAAGYNTNVGDEGGFAPALKSADEALGFITRAVEAAGYRPGEDVTFALDCASTEFFKNGKYNLKGEGKEFDSAGMVSYLSDLVSRYPIVSIEDGMAEDDWEGWALLTQELGKKVQLVGDDLFVTNPERLRRGIQAGVANSLLVKVNQIGTLTETLEAVQMAQRAGYTAVMSHRSGETEDSTIADLAVATNCGQIKTGSLSRSDRTAKYNQLIRIEQELATAARYAGRTILKNA</sequence>
<feature type="domain" description="Enolase C-terminal TIM barrel" evidence="17">
    <location>
        <begin position="187"/>
        <end position="473"/>
    </location>
</feature>
<evidence type="ECO:0000256" key="16">
    <source>
        <dbReference type="SAM" id="MobiDB-lite"/>
    </source>
</evidence>
<dbReference type="GO" id="GO:0000015">
    <property type="term" value="C:phosphopyruvate hydratase complex"/>
    <property type="evidence" value="ECO:0007669"/>
    <property type="project" value="InterPro"/>
</dbReference>
<feature type="binding site" evidence="12 15">
    <location>
        <position position="360"/>
    </location>
    <ligand>
        <name>Mg(2+)</name>
        <dbReference type="ChEBI" id="CHEBI:18420"/>
    </ligand>
</feature>
<evidence type="ECO:0000256" key="7">
    <source>
        <dbReference type="ARBA" id="ARBA00022723"/>
    </source>
</evidence>
<dbReference type="Proteomes" id="UP000018454">
    <property type="component" value="Unassembled WGS sequence"/>
</dbReference>
<evidence type="ECO:0000313" key="19">
    <source>
        <dbReference type="EMBL" id="EGE48848.1"/>
    </source>
</evidence>
<evidence type="ECO:0000256" key="5">
    <source>
        <dbReference type="ARBA" id="ARBA00022490"/>
    </source>
</evidence>
<dbReference type="InterPro" id="IPR020811">
    <property type="entry name" value="Enolase_N"/>
</dbReference>
<dbReference type="SFLD" id="SFLDS00001">
    <property type="entry name" value="Enolase"/>
    <property type="match status" value="1"/>
</dbReference>
<feature type="binding site" evidence="14">
    <location>
        <position position="360"/>
    </location>
    <ligand>
        <name>substrate</name>
    </ligand>
</feature>
<evidence type="ECO:0000256" key="2">
    <source>
        <dbReference type="ARBA" id="ARBA00009604"/>
    </source>
</evidence>
<dbReference type="SMART" id="SM01192">
    <property type="entry name" value="Enolase_C"/>
    <property type="match status" value="1"/>
</dbReference>
<evidence type="ECO:0000259" key="18">
    <source>
        <dbReference type="SMART" id="SM01193"/>
    </source>
</evidence>
<feature type="binding site" evidence="12">
    <location>
        <position position="211"/>
    </location>
    <ligand>
        <name>(2R)-2-phosphoglycerate</name>
        <dbReference type="ChEBI" id="CHEBI:58289"/>
    </ligand>
</feature>
<feature type="binding site" evidence="14">
    <location>
        <position position="212"/>
    </location>
    <ligand>
        <name>substrate</name>
    </ligand>
</feature>
<keyword evidence="6 12" id="KW-0964">Secreted</keyword>
<dbReference type="GO" id="GO:0004634">
    <property type="term" value="F:phosphopyruvate hydratase activity"/>
    <property type="evidence" value="ECO:0007669"/>
    <property type="project" value="UniProtKB-UniRule"/>
</dbReference>
<protein>
    <recommendedName>
        <fullName evidence="4 12">Enolase</fullName>
        <ecNumber evidence="3 12">4.2.1.11</ecNumber>
    </recommendedName>
    <alternativeName>
        <fullName evidence="12">2-phospho-D-glycerate hydro-lyase</fullName>
    </alternativeName>
    <alternativeName>
        <fullName evidence="12">2-phosphoglycerate dehydratase</fullName>
    </alternativeName>
</protein>
<dbReference type="PANTHER" id="PTHR11902:SF1">
    <property type="entry name" value="ENOLASE"/>
    <property type="match status" value="1"/>
</dbReference>
<dbReference type="PANTHER" id="PTHR11902">
    <property type="entry name" value="ENOLASE"/>
    <property type="match status" value="1"/>
</dbReference>
<dbReference type="NCBIfam" id="TIGR01060">
    <property type="entry name" value="eno"/>
    <property type="match status" value="1"/>
</dbReference>
<proteinExistence type="inferred from homology"/>
<feature type="region of interest" description="Disordered" evidence="16">
    <location>
        <begin position="1"/>
        <end position="49"/>
    </location>
</feature>
<comment type="caution">
    <text evidence="19">The sequence shown here is derived from an EMBL/GenBank/DDBJ whole genome shotgun (WGS) entry which is preliminary data.</text>
</comment>
<feature type="binding site" evidence="14">
    <location>
        <position position="203"/>
    </location>
    <ligand>
        <name>substrate</name>
    </ligand>
</feature>
<evidence type="ECO:0000256" key="13">
    <source>
        <dbReference type="PIRSR" id="PIRSR001400-1"/>
    </source>
</evidence>
<evidence type="ECO:0000256" key="8">
    <source>
        <dbReference type="ARBA" id="ARBA00022842"/>
    </source>
</evidence>
<evidence type="ECO:0000256" key="1">
    <source>
        <dbReference type="ARBA" id="ARBA00005031"/>
    </source>
</evidence>
<name>F1YQG3_9PROT</name>
<dbReference type="SUPFAM" id="SSF51604">
    <property type="entry name" value="Enolase C-terminal domain-like"/>
    <property type="match status" value="1"/>
</dbReference>
<feature type="binding site" evidence="14">
    <location>
        <position position="333"/>
    </location>
    <ligand>
        <name>substrate</name>
    </ligand>
</feature>
<dbReference type="Gene3D" id="3.30.390.10">
    <property type="entry name" value="Enolase-like, N-terminal domain"/>
    <property type="match status" value="1"/>
</dbReference>
<dbReference type="Pfam" id="PF03952">
    <property type="entry name" value="Enolase_N"/>
    <property type="match status" value="1"/>
</dbReference>
<evidence type="ECO:0000256" key="4">
    <source>
        <dbReference type="ARBA" id="ARBA00017068"/>
    </source>
</evidence>
<dbReference type="Pfam" id="PF00113">
    <property type="entry name" value="Enolase_C"/>
    <property type="match status" value="1"/>
</dbReference>
<dbReference type="SFLD" id="SFLDF00002">
    <property type="entry name" value="enolase"/>
    <property type="match status" value="1"/>
</dbReference>
<dbReference type="InterPro" id="IPR000941">
    <property type="entry name" value="Enolase"/>
</dbReference>
<keyword evidence="7 12" id="KW-0479">Metal-binding</keyword>
<feature type="domain" description="Enolase N-terminal" evidence="18">
    <location>
        <begin position="52"/>
        <end position="182"/>
    </location>
</feature>
<dbReference type="EC" id="4.2.1.11" evidence="3 12"/>
<keyword evidence="10 12" id="KW-0456">Lyase</keyword>
<evidence type="ECO:0000313" key="20">
    <source>
        <dbReference type="Proteomes" id="UP000018454"/>
    </source>
</evidence>
<evidence type="ECO:0000256" key="14">
    <source>
        <dbReference type="PIRSR" id="PIRSR001400-2"/>
    </source>
</evidence>
<comment type="function">
    <text evidence="11 12">Catalyzes the reversible conversion of 2-phosphoglycerate (2-PG) into phosphoenolpyruvate (PEP). It is essential for the degradation of carbohydrates via glycolysis.</text>
</comment>
<feature type="binding site" evidence="12">
    <location>
        <position position="436"/>
    </location>
    <ligand>
        <name>(2R)-2-phosphoglycerate</name>
        <dbReference type="ChEBI" id="CHEBI:58289"/>
    </ligand>
</feature>
<evidence type="ECO:0000256" key="10">
    <source>
        <dbReference type="ARBA" id="ARBA00023239"/>
    </source>
</evidence>
<dbReference type="SUPFAM" id="SSF54826">
    <property type="entry name" value="Enolase N-terminal domain-like"/>
    <property type="match status" value="1"/>
</dbReference>
<dbReference type="PRINTS" id="PR00148">
    <property type="entry name" value="ENOLASE"/>
</dbReference>
<gene>
    <name evidence="12 19" type="primary">eno</name>
    <name evidence="19" type="ORF">APO_0128</name>
</gene>
<dbReference type="InterPro" id="IPR036849">
    <property type="entry name" value="Enolase-like_C_sf"/>
</dbReference>
<evidence type="ECO:0000256" key="11">
    <source>
        <dbReference type="ARBA" id="ARBA00045763"/>
    </source>
</evidence>
<feature type="active site" description="Proton donor" evidence="12 13">
    <location>
        <position position="253"/>
    </location>
</feature>
<evidence type="ECO:0000256" key="9">
    <source>
        <dbReference type="ARBA" id="ARBA00023152"/>
    </source>
</evidence>
<comment type="similarity">
    <text evidence="2 12">Belongs to the enolase family.</text>
</comment>
<dbReference type="SMART" id="SM01193">
    <property type="entry name" value="Enolase_N"/>
    <property type="match status" value="1"/>
</dbReference>
<feature type="binding site" evidence="12">
    <location>
        <position position="415"/>
    </location>
    <ligand>
        <name>(2R)-2-phosphoglycerate</name>
        <dbReference type="ChEBI" id="CHEBI:58289"/>
    </ligand>
</feature>
<feature type="binding site" evidence="14">
    <location>
        <begin position="412"/>
        <end position="415"/>
    </location>
    <ligand>
        <name>substrate</name>
    </ligand>
</feature>
<comment type="pathway">
    <text evidence="1 12">Carbohydrate degradation; glycolysis; pyruvate from D-glyceraldehyde 3-phosphate: step 4/5.</text>
</comment>
<dbReference type="InterPro" id="IPR020810">
    <property type="entry name" value="Enolase_C"/>
</dbReference>
<evidence type="ECO:0000256" key="12">
    <source>
        <dbReference type="HAMAP-Rule" id="MF_00318"/>
    </source>
</evidence>
<feature type="binding site" evidence="12">
    <location>
        <position position="414"/>
    </location>
    <ligand>
        <name>(2R)-2-phosphoglycerate</name>
        <dbReference type="ChEBI" id="CHEBI:58289"/>
    </ligand>
</feature>
<dbReference type="PROSITE" id="PS00164">
    <property type="entry name" value="ENOLASE"/>
    <property type="match status" value="1"/>
</dbReference>
<feature type="binding site" evidence="14">
    <location>
        <position position="436"/>
    </location>
    <ligand>
        <name>substrate</name>
    </ligand>
</feature>
<dbReference type="EMBL" id="AEUP01000004">
    <property type="protein sequence ID" value="EGE48848.1"/>
    <property type="molecule type" value="Genomic_DNA"/>
</dbReference>
<dbReference type="AlphaFoldDB" id="F1YQG3"/>
<dbReference type="GO" id="GO:0009986">
    <property type="term" value="C:cell surface"/>
    <property type="evidence" value="ECO:0007669"/>
    <property type="project" value="UniProtKB-SubCell"/>
</dbReference>
<dbReference type="GO" id="GO:0000287">
    <property type="term" value="F:magnesium ion binding"/>
    <property type="evidence" value="ECO:0007669"/>
    <property type="project" value="UniProtKB-UniRule"/>
</dbReference>
<evidence type="ECO:0000256" key="15">
    <source>
        <dbReference type="PIRSR" id="PIRSR001400-3"/>
    </source>
</evidence>
<organism evidence="19 20">
    <name type="scientific">Acetobacter pomorum DM001</name>
    <dbReference type="NCBI Taxonomy" id="945681"/>
    <lineage>
        <taxon>Bacteria</taxon>
        <taxon>Pseudomonadati</taxon>
        <taxon>Pseudomonadota</taxon>
        <taxon>Alphaproteobacteria</taxon>
        <taxon>Acetobacterales</taxon>
        <taxon>Acetobacteraceae</taxon>
        <taxon>Acetobacter</taxon>
    </lineage>
</organism>
<dbReference type="HAMAP" id="MF_00318">
    <property type="entry name" value="Enolase"/>
    <property type="match status" value="1"/>
</dbReference>
<evidence type="ECO:0000256" key="3">
    <source>
        <dbReference type="ARBA" id="ARBA00012058"/>
    </source>
</evidence>
<comment type="catalytic activity">
    <reaction evidence="12">
        <text>(2R)-2-phosphoglycerate = phosphoenolpyruvate + H2O</text>
        <dbReference type="Rhea" id="RHEA:10164"/>
        <dbReference type="ChEBI" id="CHEBI:15377"/>
        <dbReference type="ChEBI" id="CHEBI:58289"/>
        <dbReference type="ChEBI" id="CHEBI:58702"/>
        <dbReference type="EC" id="4.2.1.11"/>
    </reaction>
</comment>
<keyword evidence="5 12" id="KW-0963">Cytoplasm</keyword>
<dbReference type="CDD" id="cd03313">
    <property type="entry name" value="enolase"/>
    <property type="match status" value="1"/>
</dbReference>
<dbReference type="Gene3D" id="3.20.20.120">
    <property type="entry name" value="Enolase-like C-terminal domain"/>
    <property type="match status" value="1"/>
</dbReference>
<dbReference type="UniPathway" id="UPA00109">
    <property type="reaction ID" value="UER00187"/>
</dbReference>
<dbReference type="InterPro" id="IPR029017">
    <property type="entry name" value="Enolase-like_N"/>
</dbReference>
<accession>F1YQG3</accession>
<dbReference type="GO" id="GO:0006096">
    <property type="term" value="P:glycolytic process"/>
    <property type="evidence" value="ECO:0007669"/>
    <property type="project" value="UniProtKB-UniRule"/>
</dbReference>
<feature type="binding site" evidence="12 15">
    <location>
        <position position="333"/>
    </location>
    <ligand>
        <name>Mg(2+)</name>
        <dbReference type="ChEBI" id="CHEBI:18420"/>
    </ligand>
</feature>
<comment type="subcellular location">
    <subcellularLocation>
        <location evidence="12">Cytoplasm</location>
    </subcellularLocation>
    <subcellularLocation>
        <location evidence="12">Secreted</location>
    </subcellularLocation>
    <subcellularLocation>
        <location evidence="12">Cell surface</location>
    </subcellularLocation>
    <text evidence="12">Fractions of enolase are present in both the cytoplasm and on the cell surface.</text>
</comment>
<feature type="active site" description="Proton acceptor" evidence="12 13">
    <location>
        <position position="385"/>
    </location>
</feature>
<reference evidence="19 20" key="1">
    <citation type="journal article" date="2011" name="Science">
        <title>Drosophila microbiome modulates host developmental and metabolic homeostasis via insulin signaling.</title>
        <authorList>
            <person name="Shin S.C."/>
            <person name="Kim S.H."/>
            <person name="You H."/>
            <person name="Kim B."/>
            <person name="Kim A.C."/>
            <person name="Lee K.A."/>
            <person name="Yoon J.H."/>
            <person name="Ryu J.H."/>
            <person name="Lee W.J."/>
        </authorList>
    </citation>
    <scope>NUCLEOTIDE SEQUENCE [LARGE SCALE GENOMIC DNA]</scope>
    <source>
        <strain evidence="19 20">DM001</strain>
    </source>
</reference>
<dbReference type="GO" id="GO:0005576">
    <property type="term" value="C:extracellular region"/>
    <property type="evidence" value="ECO:0007669"/>
    <property type="project" value="UniProtKB-SubCell"/>
</dbReference>
<keyword evidence="8 12" id="KW-0460">Magnesium</keyword>
<dbReference type="FunFam" id="3.20.20.120:FF:000001">
    <property type="entry name" value="Enolase"/>
    <property type="match status" value="1"/>
</dbReference>
<dbReference type="PIRSF" id="PIRSF001400">
    <property type="entry name" value="Enolase"/>
    <property type="match status" value="1"/>
</dbReference>
<dbReference type="SFLD" id="SFLDG00178">
    <property type="entry name" value="enolase"/>
    <property type="match status" value="1"/>
</dbReference>
<comment type="cofactor">
    <cofactor evidence="15">
        <name>Mg(2+)</name>
        <dbReference type="ChEBI" id="CHEBI:18420"/>
    </cofactor>
    <text evidence="15">Mg(2+) is required for catalysis and for stabilizing the dimer.</text>
</comment>
<feature type="binding site" evidence="12">
    <location>
        <position position="385"/>
    </location>
    <ligand>
        <name>(2R)-2-phosphoglycerate</name>
        <dbReference type="ChEBI" id="CHEBI:58289"/>
    </ligand>
</feature>
<keyword evidence="9 12" id="KW-0324">Glycolysis</keyword>
<dbReference type="FunFam" id="3.30.390.10:FF:000001">
    <property type="entry name" value="Enolase"/>
    <property type="match status" value="1"/>
</dbReference>